<gene>
    <name evidence="1" type="ORF">F5984_20620</name>
</gene>
<dbReference type="RefSeq" id="WP_152126098.1">
    <property type="nucleotide sequence ID" value="NZ_WELI01000009.1"/>
</dbReference>
<accession>A0A7J5TVH6</accession>
<dbReference type="Proteomes" id="UP000488299">
    <property type="component" value="Unassembled WGS sequence"/>
</dbReference>
<dbReference type="EMBL" id="WELI01000009">
    <property type="protein sequence ID" value="KAB7728152.1"/>
    <property type="molecule type" value="Genomic_DNA"/>
</dbReference>
<name>A0A7J5TVH6_9BACT</name>
<dbReference type="AlphaFoldDB" id="A0A7J5TVH6"/>
<sequence>MKAIAKIPLSNLPVRVDYQCVVEFCAKSPGYTGFTLREIQSMVLGLQMDPKARKAYRYTRGKGRKVVFGFSSKKDQEDFLWDMGNHLMDADYTCQRAFYTETDLTP</sequence>
<organism evidence="1 2">
    <name type="scientific">Rudanella paleaurantiibacter</name>
    <dbReference type="NCBI Taxonomy" id="2614655"/>
    <lineage>
        <taxon>Bacteria</taxon>
        <taxon>Pseudomonadati</taxon>
        <taxon>Bacteroidota</taxon>
        <taxon>Cytophagia</taxon>
        <taxon>Cytophagales</taxon>
        <taxon>Cytophagaceae</taxon>
        <taxon>Rudanella</taxon>
    </lineage>
</organism>
<keyword evidence="2" id="KW-1185">Reference proteome</keyword>
<proteinExistence type="predicted"/>
<protein>
    <submittedName>
        <fullName evidence="1">Uncharacterized protein</fullName>
    </submittedName>
</protein>
<comment type="caution">
    <text evidence="1">The sequence shown here is derived from an EMBL/GenBank/DDBJ whole genome shotgun (WGS) entry which is preliminary data.</text>
</comment>
<reference evidence="1 2" key="1">
    <citation type="submission" date="2019-10" db="EMBL/GenBank/DDBJ databases">
        <title>Rudanella paleaurantiibacter sp. nov., isolated from sludge.</title>
        <authorList>
            <person name="Xu S.Q."/>
        </authorList>
    </citation>
    <scope>NUCLEOTIDE SEQUENCE [LARGE SCALE GENOMIC DNA]</scope>
    <source>
        <strain evidence="1 2">HX-22-17</strain>
    </source>
</reference>
<evidence type="ECO:0000313" key="2">
    <source>
        <dbReference type="Proteomes" id="UP000488299"/>
    </source>
</evidence>
<evidence type="ECO:0000313" key="1">
    <source>
        <dbReference type="EMBL" id="KAB7728152.1"/>
    </source>
</evidence>